<dbReference type="SUPFAM" id="SSF55277">
    <property type="entry name" value="GYF domain"/>
    <property type="match status" value="1"/>
</dbReference>
<feature type="region of interest" description="Disordered" evidence="1">
    <location>
        <begin position="1593"/>
        <end position="1680"/>
    </location>
</feature>
<evidence type="ECO:0000256" key="1">
    <source>
        <dbReference type="SAM" id="MobiDB-lite"/>
    </source>
</evidence>
<feature type="compositionally biased region" description="Basic and acidic residues" evidence="1">
    <location>
        <begin position="177"/>
        <end position="212"/>
    </location>
</feature>
<evidence type="ECO:0000313" key="4">
    <source>
        <dbReference type="EMBL" id="WOL11496.1"/>
    </source>
</evidence>
<dbReference type="Pfam" id="PF02213">
    <property type="entry name" value="GYF"/>
    <property type="match status" value="1"/>
</dbReference>
<feature type="compositionally biased region" description="Basic and acidic residues" evidence="1">
    <location>
        <begin position="132"/>
        <end position="149"/>
    </location>
</feature>
<protein>
    <recommendedName>
        <fullName evidence="3">GYF domain-containing protein</fullName>
    </recommendedName>
</protein>
<dbReference type="Gene3D" id="3.30.1490.40">
    <property type="match status" value="1"/>
</dbReference>
<feature type="region of interest" description="Disordered" evidence="1">
    <location>
        <begin position="20"/>
        <end position="39"/>
    </location>
</feature>
<feature type="region of interest" description="Disordered" evidence="1">
    <location>
        <begin position="1221"/>
        <end position="1240"/>
    </location>
</feature>
<keyword evidence="2" id="KW-0812">Transmembrane</keyword>
<organism evidence="4 5">
    <name type="scientific">Canna indica</name>
    <name type="common">Indian-shot</name>
    <dbReference type="NCBI Taxonomy" id="4628"/>
    <lineage>
        <taxon>Eukaryota</taxon>
        <taxon>Viridiplantae</taxon>
        <taxon>Streptophyta</taxon>
        <taxon>Embryophyta</taxon>
        <taxon>Tracheophyta</taxon>
        <taxon>Spermatophyta</taxon>
        <taxon>Magnoliopsida</taxon>
        <taxon>Liliopsida</taxon>
        <taxon>Zingiberales</taxon>
        <taxon>Cannaceae</taxon>
        <taxon>Canna</taxon>
    </lineage>
</organism>
<dbReference type="SMART" id="SM00444">
    <property type="entry name" value="GYF"/>
    <property type="match status" value="1"/>
</dbReference>
<keyword evidence="2" id="KW-1133">Transmembrane helix</keyword>
<sequence>MAGSSLDLPDHLFSSKAAAEAWAGKDAPTGGNDGEKFPLGFLDVTKDQVTAENSIPLSPQWLYAKPSDNKDSRPPSSLPSGTFPDSIQKDAWRLDGSQDVKGWRRNNIDVEGSRRWREEERESLSLGRRERKKEGDRENEYRKNDRRPENVSMREVADSKTSSDRLHDVPNRSAGSESRRDSKWSSRWGPEDKEKEPWTEKKVDVEKEDSPIDKQSFIPSLRPLSGADSRDKWRPRHRQEVQSGGSSVLRAAPGFGYERSRTEGPNVGFARGRGRLNPVAGLQFDRPSASGPIGSLSANKAEFQYPRGKLLDIYRKQMLLVVDATPEGLEEAPPITESSFIKPLAFVTPENEEEVLLKDIWKGKVTSSEVSSSRERITRINENEIGDGDKMPIVKKHAEKGSCDNPKEMDSNDKESKENINPLINLVASDGLSLKDASDDIFHVQKVSDGNVNNPKAYVSEIKIVNIDEQSNHSDILKNIKSGEDSTNIFTSSSVLPDGSYPLFDASNNEMEKQLLAQGTLPEELSLFYLDPQGEIQGPFSGLVIISWFEQGFFGMDLPVRLLDAPEGMPFQPLGEVMPYLKPEFHSISTSNNSEKSEPLDITRVTLEACASSSLVRGSFPTNDHQLSQSWDALQHVKCNAIEKETSGGPNEDKLSTPKSQIPLGRTGAQGQVFNDFSGQDAKAALYLGRPMSDMEDHYAKLANDHIALSRSTSSHHYMVTETGTNTSASHNFSRDNELNPLGLSWSELEGTHQKYPLSSTLGSAEILGRHDSAIDATLIVQNQEKFNSVNDLPITDDSWSKKYRRSKSSTIIPDILNENNLSHFEAKGNQFDLEQHLLLQQLQEQIEQQQLMTHQNVELSGIFLDQLHGPMHQQQSINQQPIDDLEQMLFQFEQQQQRRHLGQLQQQQQCHLDQLQQQHYLDQLQQQQQQQRQLDQLQQQRQLDQLHQQRQLDQLQQQQRQLNQLQQQQRQHDQLQQHRQLHQRQQQLHEHQMQLLQHHIHERQPLPSQQMHLENFLHHQLLEPGFGASNIDPHEMNMIDQVHFRQQLLNALQQQSYNQSQHHESAIEQLIQANLGQNYLQQNDNELLEVLSRSKQGQVPLEHLLGVHLEQLQAQHATGGRKLPGMEEERQIGGIWAVDESGQFIRTTSSPHQNYSAKLSQLDLMQTPQDPSYLQRDFMLHERLQRGPFEKELQPLIHSDISRSHLEVINALARIRGTDAQEQGDQLHHSGRGGTLPSRVHSYPSHISEEFTGPFMDRTEKHWSGPSRQLSAGLVESQLKHLQIEADMHRGVNTSVSVEDSNVWVSRVRSGGRLEYGSRELLHPELLRSQGLSGLVDVAPTSSYEERDPSWLYPRPVSQNSFNFNADRLGLSGSLPEGSPFADRQSSNEHLVNNRLEGSANNSEINVRSYLRPGSSSSLDHKLFLSEMGSIEKENFINSMSGASLQGLDFSNLKEVDRERMQSLKGTSKNRSASEIRENVVMQAVDRGQEEPNIEKLCRHDSSGRAGNLTCYCFLIQLLLLFGYSISPILVLLVYLAGGGVSFYNYERELEILRTEEMGNNMISGDPLKSAADSLSKRPHSTSTVALSDLVSLQPAREEKRDSRVNPSSQSSETISTKKDLRIHRTSSSSNDADVMEPSFSDMLKSNKKSMPEPDNSEAGSVGKNAKKKGKKGRQIDPSLLGFKVHSNRILMGEIQGLDD</sequence>
<feature type="compositionally biased region" description="Basic and acidic residues" evidence="1">
    <location>
        <begin position="155"/>
        <end position="170"/>
    </location>
</feature>
<dbReference type="PROSITE" id="PS50829">
    <property type="entry name" value="GYF"/>
    <property type="match status" value="1"/>
</dbReference>
<evidence type="ECO:0000256" key="2">
    <source>
        <dbReference type="SAM" id="Phobius"/>
    </source>
</evidence>
<dbReference type="PANTHER" id="PTHR46992">
    <property type="entry name" value="GYF DOMAIN-CONTAINING PROTEIN"/>
    <property type="match status" value="1"/>
</dbReference>
<gene>
    <name evidence="4" type="ORF">Cni_G20259</name>
</gene>
<proteinExistence type="predicted"/>
<feature type="transmembrane region" description="Helical" evidence="2">
    <location>
        <begin position="1515"/>
        <end position="1539"/>
    </location>
</feature>
<feature type="compositionally biased region" description="Basic and acidic residues" evidence="1">
    <location>
        <begin position="87"/>
        <end position="123"/>
    </location>
</feature>
<reference evidence="4 5" key="1">
    <citation type="submission" date="2023-10" db="EMBL/GenBank/DDBJ databases">
        <title>Chromosome-scale genome assembly provides insights into flower coloration mechanisms of Canna indica.</title>
        <authorList>
            <person name="Li C."/>
        </authorList>
    </citation>
    <scope>NUCLEOTIDE SEQUENCE [LARGE SCALE GENOMIC DNA]</scope>
    <source>
        <tissue evidence="4">Flower</tissue>
    </source>
</reference>
<feature type="compositionally biased region" description="Polar residues" evidence="1">
    <location>
        <begin position="1606"/>
        <end position="1616"/>
    </location>
</feature>
<feature type="domain" description="GYF" evidence="3">
    <location>
        <begin position="524"/>
        <end position="575"/>
    </location>
</feature>
<keyword evidence="2" id="KW-0472">Membrane</keyword>
<dbReference type="InterPro" id="IPR035445">
    <property type="entry name" value="GYF-like_dom_sf"/>
</dbReference>
<evidence type="ECO:0000313" key="5">
    <source>
        <dbReference type="Proteomes" id="UP001327560"/>
    </source>
</evidence>
<evidence type="ECO:0000259" key="3">
    <source>
        <dbReference type="PROSITE" id="PS50829"/>
    </source>
</evidence>
<keyword evidence="5" id="KW-1185">Reference proteome</keyword>
<feature type="region of interest" description="Disordered" evidence="1">
    <location>
        <begin position="644"/>
        <end position="665"/>
    </location>
</feature>
<name>A0AAQ3QG13_9LILI</name>
<dbReference type="InterPro" id="IPR003169">
    <property type="entry name" value="GYF"/>
</dbReference>
<feature type="compositionally biased region" description="Polar residues" evidence="1">
    <location>
        <begin position="74"/>
        <end position="85"/>
    </location>
</feature>
<accession>A0AAQ3QG13</accession>
<dbReference type="Proteomes" id="UP001327560">
    <property type="component" value="Chromosome 6"/>
</dbReference>
<dbReference type="EMBL" id="CP136895">
    <property type="protein sequence ID" value="WOL11496.1"/>
    <property type="molecule type" value="Genomic_DNA"/>
</dbReference>
<feature type="compositionally biased region" description="Basic and acidic residues" evidence="1">
    <location>
        <begin position="644"/>
        <end position="656"/>
    </location>
</feature>
<feature type="region of interest" description="Disordered" evidence="1">
    <location>
        <begin position="59"/>
        <end position="272"/>
    </location>
</feature>
<dbReference type="PANTHER" id="PTHR46992:SF1">
    <property type="entry name" value="GYF DOMAIN-CONTAINING PROTEIN"/>
    <property type="match status" value="1"/>
</dbReference>
<dbReference type="CDD" id="cd00072">
    <property type="entry name" value="GYF"/>
    <property type="match status" value="1"/>
</dbReference>
<feature type="region of interest" description="Disordered" evidence="1">
    <location>
        <begin position="964"/>
        <end position="992"/>
    </location>
</feature>